<feature type="compositionally biased region" description="Polar residues" evidence="1">
    <location>
        <begin position="106"/>
        <end position="118"/>
    </location>
</feature>
<proteinExistence type="predicted"/>
<gene>
    <name evidence="3" type="ORF">CPB83DRAFT_785936</name>
</gene>
<keyword evidence="4" id="KW-1185">Reference proteome</keyword>
<feature type="transmembrane region" description="Helical" evidence="2">
    <location>
        <begin position="490"/>
        <end position="511"/>
    </location>
</feature>
<accession>A0A9P6JTR1</accession>
<sequence>MPPPSSLKPTLKHGRAPSLETNASAMAESTISLGQISRFPEPPSSIPNSPMRPAFDTSANPSTPPSRYQPRRLPNPPTTPSTRSPDPGPSFHPLPQPPHNPPPYSAGSSQPTRSTPTLSAHDWHDGASSIDIDGAEDRFLPTSLITSLLKDNKLKRNSEATSFAFSGISEITYPPVAERSQTASPSTSGFTDPLLPNGRRRGGDIPPGHLKKVSGPKRQSSESDSDTLASMGNYPIQLIRSASRGHRSSGLHHLNNVPGNGQFSIHDSETIRSTDGFYQNKLDTPYERDEFNDFKGPGTGYQEPAFLSTDPTRDRSRDSKIEAKHRSKASFNSSKSAGSFLSRLSNGLSLRRTFGGGRNHKPLPPVPIIPTIPIAEEQAYRKLEESSPLPNLIHRAGVVHDMLQNGRRPTSTPHSPGTANFGQPAFDPSLHHSYYTTFKEPNESEAQEYRNEGSFRLPYGVTIPVPFYSSSTVPAGQHKSTLNPRSKRKLWILISIFLLLAIIGIVVGVVLSKRGKSPQPHCQGTMTGSACNLNPTCVCTSTVTGQCNELAASVLSLIPAVNDIFKSNYTAALAYQSFWLMQGKPSSSNCASQAEVLDVGRGFDQTSFPNRTRWLQAALLWNALQTMDASSSQKMKSFVQNLPWKSLNSGDSPSTSNGASFSMTAAGFTYDFAAQTVSQPSASFITQGQPTSAQIKKVSSTAQSTLDRMYTFAQASSSQRTTALQKYWTSVLQQRPDALATFKSALRVSPILLPFNASSGPVRNLYSSSPTSTFPPPLSCYPDLDAGELQQLNAFESATFNLPNAKSSTQFDSTCFPDRPIYGVLDVLQLRLPYPDGAVNMAQQAAQLDSGAGSRIVVYSREPSNGNPVDSVTYVPSQTDPRQYGTYNYFDHVVLQYLTSVPDISTASALVSFVLQQATGQKLPTPPDASTILFSALERLPVMEVAVFGDVQPSDLKSVNSPFTTPSGALFFGSDDGTALREWTISTGQHPVVWTQNATSPTVLRDTTLDSANIISQTWTAASNAIKQHAAGVGLANVTNSLGPQFAP</sequence>
<reference evidence="3" key="1">
    <citation type="submission" date="2020-11" db="EMBL/GenBank/DDBJ databases">
        <authorList>
            <consortium name="DOE Joint Genome Institute"/>
            <person name="Ahrendt S."/>
            <person name="Riley R."/>
            <person name="Andreopoulos W."/>
            <person name="Labutti K."/>
            <person name="Pangilinan J."/>
            <person name="Ruiz-Duenas F.J."/>
            <person name="Barrasa J.M."/>
            <person name="Sanchez-Garcia M."/>
            <person name="Camarero S."/>
            <person name="Miyauchi S."/>
            <person name="Serrano A."/>
            <person name="Linde D."/>
            <person name="Babiker R."/>
            <person name="Drula E."/>
            <person name="Ayuso-Fernandez I."/>
            <person name="Pacheco R."/>
            <person name="Padilla G."/>
            <person name="Ferreira P."/>
            <person name="Barriuso J."/>
            <person name="Kellner H."/>
            <person name="Castanera R."/>
            <person name="Alfaro M."/>
            <person name="Ramirez L."/>
            <person name="Pisabarro A.G."/>
            <person name="Kuo A."/>
            <person name="Tritt A."/>
            <person name="Lipzen A."/>
            <person name="He G."/>
            <person name="Yan M."/>
            <person name="Ng V."/>
            <person name="Cullen D."/>
            <person name="Martin F."/>
            <person name="Rosso M.-N."/>
            <person name="Henrissat B."/>
            <person name="Hibbett D."/>
            <person name="Martinez A.T."/>
            <person name="Grigoriev I.V."/>
        </authorList>
    </citation>
    <scope>NUCLEOTIDE SEQUENCE</scope>
    <source>
        <strain evidence="3">CBS 506.95</strain>
    </source>
</reference>
<feature type="compositionally biased region" description="Basic and acidic residues" evidence="1">
    <location>
        <begin position="311"/>
        <end position="324"/>
    </location>
</feature>
<feature type="region of interest" description="Disordered" evidence="1">
    <location>
        <begin position="177"/>
        <end position="229"/>
    </location>
</feature>
<keyword evidence="2" id="KW-0812">Transmembrane</keyword>
<feature type="region of interest" description="Disordered" evidence="1">
    <location>
        <begin position="294"/>
        <end position="339"/>
    </location>
</feature>
<dbReference type="OrthoDB" id="5595612at2759"/>
<feature type="compositionally biased region" description="Polar residues" evidence="1">
    <location>
        <begin position="19"/>
        <end position="35"/>
    </location>
</feature>
<feature type="compositionally biased region" description="Pro residues" evidence="1">
    <location>
        <begin position="86"/>
        <end position="104"/>
    </location>
</feature>
<evidence type="ECO:0000256" key="1">
    <source>
        <dbReference type="SAM" id="MobiDB-lite"/>
    </source>
</evidence>
<protein>
    <submittedName>
        <fullName evidence="3">Uncharacterized protein</fullName>
    </submittedName>
</protein>
<dbReference type="AlphaFoldDB" id="A0A9P6JTR1"/>
<keyword evidence="2" id="KW-0472">Membrane</keyword>
<dbReference type="EMBL" id="MU157833">
    <property type="protein sequence ID" value="KAF9532024.1"/>
    <property type="molecule type" value="Genomic_DNA"/>
</dbReference>
<evidence type="ECO:0000256" key="2">
    <source>
        <dbReference type="SAM" id="Phobius"/>
    </source>
</evidence>
<keyword evidence="2" id="KW-1133">Transmembrane helix</keyword>
<evidence type="ECO:0000313" key="3">
    <source>
        <dbReference type="EMBL" id="KAF9532024.1"/>
    </source>
</evidence>
<organism evidence="3 4">
    <name type="scientific">Crepidotus variabilis</name>
    <dbReference type="NCBI Taxonomy" id="179855"/>
    <lineage>
        <taxon>Eukaryota</taxon>
        <taxon>Fungi</taxon>
        <taxon>Dikarya</taxon>
        <taxon>Basidiomycota</taxon>
        <taxon>Agaricomycotina</taxon>
        <taxon>Agaricomycetes</taxon>
        <taxon>Agaricomycetidae</taxon>
        <taxon>Agaricales</taxon>
        <taxon>Agaricineae</taxon>
        <taxon>Crepidotaceae</taxon>
        <taxon>Crepidotus</taxon>
    </lineage>
</organism>
<feature type="compositionally biased region" description="Polar residues" evidence="1">
    <location>
        <begin position="179"/>
        <end position="190"/>
    </location>
</feature>
<evidence type="ECO:0000313" key="4">
    <source>
        <dbReference type="Proteomes" id="UP000807306"/>
    </source>
</evidence>
<name>A0A9P6JTR1_9AGAR</name>
<dbReference type="Proteomes" id="UP000807306">
    <property type="component" value="Unassembled WGS sequence"/>
</dbReference>
<comment type="caution">
    <text evidence="3">The sequence shown here is derived from an EMBL/GenBank/DDBJ whole genome shotgun (WGS) entry which is preliminary data.</text>
</comment>
<feature type="region of interest" description="Disordered" evidence="1">
    <location>
        <begin position="1"/>
        <end position="135"/>
    </location>
</feature>